<organism evidence="4">
    <name type="scientific">marine metagenome</name>
    <dbReference type="NCBI Taxonomy" id="408172"/>
    <lineage>
        <taxon>unclassified sequences</taxon>
        <taxon>metagenomes</taxon>
        <taxon>ecological metagenomes</taxon>
    </lineage>
</organism>
<dbReference type="PANTHER" id="PTHR13812">
    <property type="entry name" value="KETIMINE REDUCTASE MU-CRYSTALLIN"/>
    <property type="match status" value="1"/>
</dbReference>
<evidence type="ECO:0000256" key="2">
    <source>
        <dbReference type="ARBA" id="ARBA00023002"/>
    </source>
</evidence>
<accession>A0A382C9Z8</accession>
<dbReference type="AlphaFoldDB" id="A0A382C9Z8"/>
<dbReference type="EMBL" id="UINC01033234">
    <property type="protein sequence ID" value="SVB22187.1"/>
    <property type="molecule type" value="Genomic_DNA"/>
</dbReference>
<protein>
    <recommendedName>
        <fullName evidence="5">Alanine dehydrogenase</fullName>
    </recommendedName>
</protein>
<dbReference type="InterPro" id="IPR023401">
    <property type="entry name" value="ODC_N"/>
</dbReference>
<dbReference type="Gene3D" id="3.30.1780.10">
    <property type="entry name" value="ornithine cyclodeaminase, domain 1"/>
    <property type="match status" value="1"/>
</dbReference>
<feature type="non-terminal residue" evidence="4">
    <location>
        <position position="318"/>
    </location>
</feature>
<dbReference type="GO" id="GO:0006522">
    <property type="term" value="P:alanine metabolic process"/>
    <property type="evidence" value="ECO:0007669"/>
    <property type="project" value="InterPro"/>
</dbReference>
<dbReference type="FunFam" id="3.40.50.720:FF:000311">
    <property type="entry name" value="Ornithine cyclodeaminase"/>
    <property type="match status" value="1"/>
</dbReference>
<reference evidence="4" key="1">
    <citation type="submission" date="2018-05" db="EMBL/GenBank/DDBJ databases">
        <authorList>
            <person name="Lanie J.A."/>
            <person name="Ng W.-L."/>
            <person name="Kazmierczak K.M."/>
            <person name="Andrzejewski T.M."/>
            <person name="Davidsen T.M."/>
            <person name="Wayne K.J."/>
            <person name="Tettelin H."/>
            <person name="Glass J.I."/>
            <person name="Rusch D."/>
            <person name="Podicherti R."/>
            <person name="Tsui H.-C.T."/>
            <person name="Winkler M.E."/>
        </authorList>
    </citation>
    <scope>NUCLEOTIDE SEQUENCE</scope>
</reference>
<dbReference type="GO" id="GO:0000286">
    <property type="term" value="F:alanine dehydrogenase activity"/>
    <property type="evidence" value="ECO:0007669"/>
    <property type="project" value="InterPro"/>
</dbReference>
<comment type="similarity">
    <text evidence="1">Belongs to the ornithine cyclodeaminase/mu-crystallin family.</text>
</comment>
<dbReference type="SUPFAM" id="SSF51735">
    <property type="entry name" value="NAD(P)-binding Rossmann-fold domains"/>
    <property type="match status" value="1"/>
</dbReference>
<evidence type="ECO:0000313" key="4">
    <source>
        <dbReference type="EMBL" id="SVB22187.1"/>
    </source>
</evidence>
<evidence type="ECO:0000256" key="3">
    <source>
        <dbReference type="ARBA" id="ARBA00023027"/>
    </source>
</evidence>
<gene>
    <name evidence="4" type="ORF">METZ01_LOCUS175041</name>
</gene>
<dbReference type="GO" id="GO:0005737">
    <property type="term" value="C:cytoplasm"/>
    <property type="evidence" value="ECO:0007669"/>
    <property type="project" value="TreeGrafter"/>
</dbReference>
<dbReference type="PANTHER" id="PTHR13812:SF19">
    <property type="entry name" value="KETIMINE REDUCTASE MU-CRYSTALLIN"/>
    <property type="match status" value="1"/>
</dbReference>
<sequence length="318" mass="33534">MESTKTLVLTQSDVRTLVEMNSAVTAIEAAFEAHGRNETQMPPKVYLDLPEFDGDFRAMPAYFGGSAGVKWVNSHPFNPERHSLPSVLGMYILSDPASALPLAVMDATLLTAVRTGAAAAVATKYLARPDSRSVGFVGSGVQARTLLAALQTVFDNLVVVASDVSAEAAEHFAAETGGTVGDLATAVACDIVCTATPVREPIVRREWVNPGCHINAMGADAHGKQELDTQILLDARVVIDDWTQACGSGEVNVPLDTGAMPRDHIHAALGEVVAGLKAGRKSADEITVFDSTGLAVQDVALARLIYERAKRTGVGLEV</sequence>
<dbReference type="InterPro" id="IPR036291">
    <property type="entry name" value="NAD(P)-bd_dom_sf"/>
</dbReference>
<dbReference type="GO" id="GO:0051287">
    <property type="term" value="F:NAD binding"/>
    <property type="evidence" value="ECO:0007669"/>
    <property type="project" value="InterPro"/>
</dbReference>
<dbReference type="PIRSF" id="PIRSF001439">
    <property type="entry name" value="CryM"/>
    <property type="match status" value="1"/>
</dbReference>
<keyword evidence="2" id="KW-0560">Oxidoreductase</keyword>
<evidence type="ECO:0008006" key="5">
    <source>
        <dbReference type="Google" id="ProtNLM"/>
    </source>
</evidence>
<dbReference type="InterPro" id="IPR003462">
    <property type="entry name" value="ODC_Mu_crystall"/>
</dbReference>
<dbReference type="HAMAP" id="MF_00935">
    <property type="entry name" value="AlaDH_arch"/>
    <property type="match status" value="1"/>
</dbReference>
<dbReference type="FunFam" id="3.30.1780.10:FF:000002">
    <property type="entry name" value="Ornithine cyclodeaminase"/>
    <property type="match status" value="1"/>
</dbReference>
<dbReference type="Pfam" id="PF02423">
    <property type="entry name" value="OCD_Mu_crystall"/>
    <property type="match status" value="1"/>
</dbReference>
<keyword evidence="3" id="KW-0520">NAD</keyword>
<evidence type="ECO:0000256" key="1">
    <source>
        <dbReference type="ARBA" id="ARBA00008903"/>
    </source>
</evidence>
<dbReference type="InterPro" id="IPR028609">
    <property type="entry name" value="AlaDH_arch-typ"/>
</dbReference>
<proteinExistence type="inferred from homology"/>
<dbReference type="Gene3D" id="3.40.50.720">
    <property type="entry name" value="NAD(P)-binding Rossmann-like Domain"/>
    <property type="match status" value="1"/>
</dbReference>
<name>A0A382C9Z8_9ZZZZ</name>